<dbReference type="SMART" id="SM00530">
    <property type="entry name" value="HTH_XRE"/>
    <property type="match status" value="1"/>
</dbReference>
<dbReference type="SUPFAM" id="SSF47413">
    <property type="entry name" value="lambda repressor-like DNA-binding domains"/>
    <property type="match status" value="1"/>
</dbReference>
<gene>
    <name evidence="2" type="ORF">C4N9_12315</name>
</gene>
<protein>
    <recommendedName>
        <fullName evidence="1">HTH cro/C1-type domain-containing protein</fullName>
    </recommendedName>
</protein>
<organism evidence="2 3">
    <name type="scientific">Pararhodobacter marinus</name>
    <dbReference type="NCBI Taxonomy" id="2184063"/>
    <lineage>
        <taxon>Bacteria</taxon>
        <taxon>Pseudomonadati</taxon>
        <taxon>Pseudomonadota</taxon>
        <taxon>Alphaproteobacteria</taxon>
        <taxon>Rhodobacterales</taxon>
        <taxon>Paracoccaceae</taxon>
        <taxon>Pararhodobacter</taxon>
    </lineage>
</organism>
<dbReference type="InterPro" id="IPR001387">
    <property type="entry name" value="Cro/C1-type_HTH"/>
</dbReference>
<evidence type="ECO:0000313" key="2">
    <source>
        <dbReference type="EMBL" id="PWE28130.1"/>
    </source>
</evidence>
<dbReference type="InterPro" id="IPR010982">
    <property type="entry name" value="Lambda_DNA-bd_dom_sf"/>
</dbReference>
<dbReference type="GO" id="GO:0003677">
    <property type="term" value="F:DNA binding"/>
    <property type="evidence" value="ECO:0007669"/>
    <property type="project" value="InterPro"/>
</dbReference>
<evidence type="ECO:0000313" key="3">
    <source>
        <dbReference type="Proteomes" id="UP000244940"/>
    </source>
</evidence>
<dbReference type="CDD" id="cd00093">
    <property type="entry name" value="HTH_XRE"/>
    <property type="match status" value="1"/>
</dbReference>
<feature type="domain" description="HTH cro/C1-type" evidence="1">
    <location>
        <begin position="10"/>
        <end position="66"/>
    </location>
</feature>
<dbReference type="PROSITE" id="PS50943">
    <property type="entry name" value="HTH_CROC1"/>
    <property type="match status" value="1"/>
</dbReference>
<dbReference type="OrthoDB" id="7876607at2"/>
<dbReference type="Pfam" id="PF01381">
    <property type="entry name" value="HTH_3"/>
    <property type="match status" value="1"/>
</dbReference>
<accession>A0A2U2C8C6</accession>
<name>A0A2U2C8C6_9RHOB</name>
<dbReference type="EMBL" id="QEYD01000007">
    <property type="protein sequence ID" value="PWE28130.1"/>
    <property type="molecule type" value="Genomic_DNA"/>
</dbReference>
<evidence type="ECO:0000259" key="1">
    <source>
        <dbReference type="PROSITE" id="PS50943"/>
    </source>
</evidence>
<comment type="caution">
    <text evidence="2">The sequence shown here is derived from an EMBL/GenBank/DDBJ whole genome shotgun (WGS) entry which is preliminary data.</text>
</comment>
<keyword evidence="3" id="KW-1185">Reference proteome</keyword>
<proteinExistence type="predicted"/>
<dbReference type="Proteomes" id="UP000244940">
    <property type="component" value="Unassembled WGS sequence"/>
</dbReference>
<dbReference type="Gene3D" id="1.10.260.40">
    <property type="entry name" value="lambda repressor-like DNA-binding domains"/>
    <property type="match status" value="1"/>
</dbReference>
<reference evidence="2 3" key="1">
    <citation type="submission" date="2018-05" db="EMBL/GenBank/DDBJ databases">
        <title>Pararhodobacter marina sp. nov., isolated from deep-sea water of the Indian Ocean.</title>
        <authorList>
            <person name="Lai Q.Sr."/>
            <person name="Liu X."/>
            <person name="Shao Z."/>
        </authorList>
    </citation>
    <scope>NUCLEOTIDE SEQUENCE [LARGE SCALE GENOMIC DNA]</scope>
    <source>
        <strain evidence="2 3">CIC4N-9</strain>
    </source>
</reference>
<sequence length="175" mass="19176">MRMLDLASKLRELRDKNGWTVADMAERTGIPKRTLDKYMLRSGASLPGFDAVCALAKGLGVSLDWLVLGADTAGEGIELIAEKTAYNAVMTLAETIVRHSEGSDGRVVEDGNILGLELEVWAADLSARAGEQARELAVVGTTKEDLLTWRQQRAERIQEMVRDRVSRMTSPSSTQ</sequence>
<dbReference type="AlphaFoldDB" id="A0A2U2C8C6"/>